<evidence type="ECO:0000313" key="7">
    <source>
        <dbReference type="EMBL" id="KAK0586211.1"/>
    </source>
</evidence>
<evidence type="ECO:0000256" key="5">
    <source>
        <dbReference type="ARBA" id="ARBA00023136"/>
    </source>
</evidence>
<dbReference type="Gene3D" id="1.20.1560.10">
    <property type="entry name" value="ABC transporter type 1, transmembrane domain"/>
    <property type="match status" value="1"/>
</dbReference>
<reference evidence="7" key="1">
    <citation type="journal article" date="2022" name="Plant J.">
        <title>Strategies of tolerance reflected in two North American maple genomes.</title>
        <authorList>
            <person name="McEvoy S.L."/>
            <person name="Sezen U.U."/>
            <person name="Trouern-Trend A."/>
            <person name="McMahon S.M."/>
            <person name="Schaberg P.G."/>
            <person name="Yang J."/>
            <person name="Wegrzyn J.L."/>
            <person name="Swenson N.G."/>
        </authorList>
    </citation>
    <scope>NUCLEOTIDE SEQUENCE</scope>
    <source>
        <strain evidence="7">NS2018</strain>
    </source>
</reference>
<gene>
    <name evidence="7" type="ORF">LWI29_002867</name>
</gene>
<dbReference type="SUPFAM" id="SSF52540">
    <property type="entry name" value="P-loop containing nucleoside triphosphate hydrolases"/>
    <property type="match status" value="1"/>
</dbReference>
<dbReference type="InterPro" id="IPR050173">
    <property type="entry name" value="ABC_transporter_C-like"/>
</dbReference>
<dbReference type="Gene3D" id="3.40.50.300">
    <property type="entry name" value="P-loop containing nucleotide triphosphate hydrolases"/>
    <property type="match status" value="1"/>
</dbReference>
<dbReference type="SUPFAM" id="SSF90123">
    <property type="entry name" value="ABC transporter transmembrane region"/>
    <property type="match status" value="1"/>
</dbReference>
<keyword evidence="8" id="KW-1185">Reference proteome</keyword>
<dbReference type="GO" id="GO:0042626">
    <property type="term" value="F:ATPase-coupled transmembrane transporter activity"/>
    <property type="evidence" value="ECO:0007669"/>
    <property type="project" value="TreeGrafter"/>
</dbReference>
<evidence type="ECO:0008006" key="9">
    <source>
        <dbReference type="Google" id="ProtNLM"/>
    </source>
</evidence>
<dbReference type="Proteomes" id="UP001168877">
    <property type="component" value="Unassembled WGS sequence"/>
</dbReference>
<dbReference type="InterPro" id="IPR027417">
    <property type="entry name" value="P-loop_NTPase"/>
</dbReference>
<organism evidence="7 8">
    <name type="scientific">Acer saccharum</name>
    <name type="common">Sugar maple</name>
    <dbReference type="NCBI Taxonomy" id="4024"/>
    <lineage>
        <taxon>Eukaryota</taxon>
        <taxon>Viridiplantae</taxon>
        <taxon>Streptophyta</taxon>
        <taxon>Embryophyta</taxon>
        <taxon>Tracheophyta</taxon>
        <taxon>Spermatophyta</taxon>
        <taxon>Magnoliopsida</taxon>
        <taxon>eudicotyledons</taxon>
        <taxon>Gunneridae</taxon>
        <taxon>Pentapetalae</taxon>
        <taxon>rosids</taxon>
        <taxon>malvids</taxon>
        <taxon>Sapindales</taxon>
        <taxon>Sapindaceae</taxon>
        <taxon>Hippocastanoideae</taxon>
        <taxon>Acereae</taxon>
        <taxon>Acer</taxon>
    </lineage>
</organism>
<dbReference type="PANTHER" id="PTHR24223">
    <property type="entry name" value="ATP-BINDING CASSETTE SUB-FAMILY C"/>
    <property type="match status" value="1"/>
</dbReference>
<accession>A0AA39VNW4</accession>
<name>A0AA39VNW4_ACESA</name>
<dbReference type="PANTHER" id="PTHR24223:SF263">
    <property type="entry name" value="ABC-TYPE XENOBIOTIC TRANSPORTER"/>
    <property type="match status" value="1"/>
</dbReference>
<dbReference type="GO" id="GO:0005524">
    <property type="term" value="F:ATP binding"/>
    <property type="evidence" value="ECO:0007669"/>
    <property type="project" value="UniProtKB-KW"/>
</dbReference>
<sequence>MRMNGTTKSSIASHLAESNVGATTIRAFGQEDGFFSKHLKLIDANACQYFHSSSVDEWLVQRLEILCAIVLSSSALAMTLLPLGPSASGFIGMALSYGLSLNVFLLFAVQSHCSAANFIVSVERLEQYMHIPDEAKTIAESRRPADNWPATGKVEITNLKISPDAPLVLRGISCVIEGGHKVGIVGRTGSGKTTLIGFVSSGGAYGWGNYN</sequence>
<feature type="transmembrane region" description="Helical" evidence="6">
    <location>
        <begin position="63"/>
        <end position="83"/>
    </location>
</feature>
<evidence type="ECO:0000256" key="4">
    <source>
        <dbReference type="ARBA" id="ARBA00022989"/>
    </source>
</evidence>
<evidence type="ECO:0000256" key="3">
    <source>
        <dbReference type="ARBA" id="ARBA00022840"/>
    </source>
</evidence>
<comment type="caution">
    <text evidence="7">The sequence shown here is derived from an EMBL/GenBank/DDBJ whole genome shotgun (WGS) entry which is preliminary data.</text>
</comment>
<reference evidence="7" key="2">
    <citation type="submission" date="2023-06" db="EMBL/GenBank/DDBJ databases">
        <authorList>
            <person name="Swenson N.G."/>
            <person name="Wegrzyn J.L."/>
            <person name="Mcevoy S.L."/>
        </authorList>
    </citation>
    <scope>NUCLEOTIDE SEQUENCE</scope>
    <source>
        <strain evidence="7">NS2018</strain>
        <tissue evidence="7">Leaf</tissue>
    </source>
</reference>
<keyword evidence="2" id="KW-0547">Nucleotide-binding</keyword>
<protein>
    <recommendedName>
        <fullName evidence="9">ABC transmembrane type-1 domain-containing protein</fullName>
    </recommendedName>
</protein>
<evidence type="ECO:0000256" key="6">
    <source>
        <dbReference type="SAM" id="Phobius"/>
    </source>
</evidence>
<dbReference type="GO" id="GO:0016020">
    <property type="term" value="C:membrane"/>
    <property type="evidence" value="ECO:0007669"/>
    <property type="project" value="InterPro"/>
</dbReference>
<evidence type="ECO:0000313" key="8">
    <source>
        <dbReference type="Proteomes" id="UP001168877"/>
    </source>
</evidence>
<dbReference type="InterPro" id="IPR036640">
    <property type="entry name" value="ABC1_TM_sf"/>
</dbReference>
<proteinExistence type="predicted"/>
<keyword evidence="4 6" id="KW-1133">Transmembrane helix</keyword>
<dbReference type="AlphaFoldDB" id="A0AA39VNW4"/>
<evidence type="ECO:0000256" key="2">
    <source>
        <dbReference type="ARBA" id="ARBA00022741"/>
    </source>
</evidence>
<keyword evidence="3" id="KW-0067">ATP-binding</keyword>
<feature type="transmembrane region" description="Helical" evidence="6">
    <location>
        <begin position="89"/>
        <end position="109"/>
    </location>
</feature>
<keyword evidence="1 6" id="KW-0812">Transmembrane</keyword>
<keyword evidence="5 6" id="KW-0472">Membrane</keyword>
<evidence type="ECO:0000256" key="1">
    <source>
        <dbReference type="ARBA" id="ARBA00022692"/>
    </source>
</evidence>
<dbReference type="EMBL" id="JAUESC010000382">
    <property type="protein sequence ID" value="KAK0586211.1"/>
    <property type="molecule type" value="Genomic_DNA"/>
</dbReference>